<name>A0AAU8A547_9FIRM</name>
<dbReference type="RefSeq" id="WP_353422807.1">
    <property type="nucleotide sequence ID" value="NZ_CP117826.1"/>
</dbReference>
<keyword evidence="2" id="KW-0472">Membrane</keyword>
<dbReference type="GO" id="GO:0050839">
    <property type="term" value="F:cell adhesion molecule binding"/>
    <property type="evidence" value="ECO:0007669"/>
    <property type="project" value="TreeGrafter"/>
</dbReference>
<evidence type="ECO:0000256" key="1">
    <source>
        <dbReference type="ARBA" id="ARBA00004479"/>
    </source>
</evidence>
<dbReference type="InterPro" id="IPR016134">
    <property type="entry name" value="Dockerin_dom"/>
</dbReference>
<dbReference type="InterPro" id="IPR051275">
    <property type="entry name" value="Cell_adhesion_signaling"/>
</dbReference>
<dbReference type="PROSITE" id="PS50835">
    <property type="entry name" value="IG_LIKE"/>
    <property type="match status" value="5"/>
</dbReference>
<dbReference type="InterPro" id="IPR007110">
    <property type="entry name" value="Ig-like_dom"/>
</dbReference>
<evidence type="ECO:0000256" key="4">
    <source>
        <dbReference type="ARBA" id="ARBA00023180"/>
    </source>
</evidence>
<dbReference type="SMART" id="SM00409">
    <property type="entry name" value="IG"/>
    <property type="match status" value="5"/>
</dbReference>
<dbReference type="Pfam" id="PF00404">
    <property type="entry name" value="Dockerin_1"/>
    <property type="match status" value="1"/>
</dbReference>
<dbReference type="GO" id="GO:0005911">
    <property type="term" value="C:cell-cell junction"/>
    <property type="evidence" value="ECO:0007669"/>
    <property type="project" value="TreeGrafter"/>
</dbReference>
<dbReference type="GO" id="GO:0098609">
    <property type="term" value="P:cell-cell adhesion"/>
    <property type="evidence" value="ECO:0007669"/>
    <property type="project" value="TreeGrafter"/>
</dbReference>
<dbReference type="Gene3D" id="1.10.1330.10">
    <property type="entry name" value="Dockerin domain"/>
    <property type="match status" value="1"/>
</dbReference>
<dbReference type="InterPro" id="IPR036179">
    <property type="entry name" value="Ig-like_dom_sf"/>
</dbReference>
<evidence type="ECO:0000313" key="9">
    <source>
        <dbReference type="EMBL" id="XCC61268.1"/>
    </source>
</evidence>
<dbReference type="InterPro" id="IPR002105">
    <property type="entry name" value="Dockerin_1_rpt"/>
</dbReference>
<feature type="domain" description="Ig-like" evidence="7">
    <location>
        <begin position="236"/>
        <end position="338"/>
    </location>
</feature>
<keyword evidence="5" id="KW-0393">Immunoglobulin domain</keyword>
<keyword evidence="3" id="KW-1015">Disulfide bond</keyword>
<dbReference type="GO" id="GO:0000272">
    <property type="term" value="P:polysaccharide catabolic process"/>
    <property type="evidence" value="ECO:0007669"/>
    <property type="project" value="InterPro"/>
</dbReference>
<reference evidence="9" key="1">
    <citation type="submission" date="2023-02" db="EMBL/GenBank/DDBJ databases">
        <title>Gut commensal Christensenella minuta modulates host metabolism via a new class of secondary bile acids.</title>
        <authorList>
            <person name="Liu C."/>
        </authorList>
    </citation>
    <scope>NUCLEOTIDE SEQUENCE</scope>
    <source>
        <strain evidence="9">CA70</strain>
    </source>
</reference>
<dbReference type="Pfam" id="PF13927">
    <property type="entry name" value="Ig_3"/>
    <property type="match status" value="2"/>
</dbReference>
<keyword evidence="6" id="KW-0732">Signal</keyword>
<dbReference type="PANTHER" id="PTHR11640:SF164">
    <property type="entry name" value="MAM DOMAIN-CONTAINING GLYCOSYLPHOSPHATIDYLINOSITOL ANCHOR PROTEIN 1"/>
    <property type="match status" value="1"/>
</dbReference>
<dbReference type="GO" id="GO:0004553">
    <property type="term" value="F:hydrolase activity, hydrolyzing O-glycosyl compounds"/>
    <property type="evidence" value="ECO:0007669"/>
    <property type="project" value="InterPro"/>
</dbReference>
<evidence type="ECO:0000256" key="5">
    <source>
        <dbReference type="ARBA" id="ARBA00023319"/>
    </source>
</evidence>
<accession>A0AAU8A547</accession>
<organism evidence="9">
    <name type="scientific">Christensenella massiliensis</name>
    <dbReference type="NCBI Taxonomy" id="1805714"/>
    <lineage>
        <taxon>Bacteria</taxon>
        <taxon>Bacillati</taxon>
        <taxon>Bacillota</taxon>
        <taxon>Clostridia</taxon>
        <taxon>Christensenellales</taxon>
        <taxon>Christensenellaceae</taxon>
        <taxon>Christensenella</taxon>
    </lineage>
</organism>
<dbReference type="Gene3D" id="2.60.40.10">
    <property type="entry name" value="Immunoglobulins"/>
    <property type="match status" value="5"/>
</dbReference>
<protein>
    <submittedName>
        <fullName evidence="9">Immunoglobulin domain-containing protein</fullName>
    </submittedName>
</protein>
<dbReference type="InterPro" id="IPR003599">
    <property type="entry name" value="Ig_sub"/>
</dbReference>
<dbReference type="InterPro" id="IPR018247">
    <property type="entry name" value="EF_Hand_1_Ca_BS"/>
</dbReference>
<feature type="domain" description="Ig-like" evidence="7">
    <location>
        <begin position="23"/>
        <end position="126"/>
    </location>
</feature>
<evidence type="ECO:0000256" key="3">
    <source>
        <dbReference type="ARBA" id="ARBA00023157"/>
    </source>
</evidence>
<dbReference type="GO" id="GO:0005886">
    <property type="term" value="C:plasma membrane"/>
    <property type="evidence" value="ECO:0007669"/>
    <property type="project" value="TreeGrafter"/>
</dbReference>
<feature type="domain" description="Ig-like" evidence="7">
    <location>
        <begin position="580"/>
        <end position="656"/>
    </location>
</feature>
<dbReference type="InterPro" id="IPR013783">
    <property type="entry name" value="Ig-like_fold"/>
</dbReference>
<comment type="subcellular location">
    <subcellularLocation>
        <location evidence="1">Membrane</location>
        <topology evidence="1">Single-pass type I membrane protein</topology>
    </subcellularLocation>
</comment>
<feature type="signal peptide" evidence="6">
    <location>
        <begin position="1"/>
        <end position="28"/>
    </location>
</feature>
<dbReference type="InterPro" id="IPR036439">
    <property type="entry name" value="Dockerin_dom_sf"/>
</dbReference>
<evidence type="ECO:0000259" key="7">
    <source>
        <dbReference type="PROSITE" id="PS50835"/>
    </source>
</evidence>
<dbReference type="SUPFAM" id="SSF48726">
    <property type="entry name" value="Immunoglobulin"/>
    <property type="match status" value="5"/>
</dbReference>
<gene>
    <name evidence="9" type="ORF">PUP29_06920</name>
</gene>
<dbReference type="PANTHER" id="PTHR11640">
    <property type="entry name" value="NEPHRIN"/>
    <property type="match status" value="1"/>
</dbReference>
<dbReference type="SUPFAM" id="SSF63446">
    <property type="entry name" value="Type I dockerin domain"/>
    <property type="match status" value="1"/>
</dbReference>
<feature type="domain" description="Ig-like" evidence="7">
    <location>
        <begin position="349"/>
        <end position="441"/>
    </location>
</feature>
<feature type="domain" description="Ig-like" evidence="7">
    <location>
        <begin position="138"/>
        <end position="229"/>
    </location>
</feature>
<feature type="chain" id="PRO_5043706190" evidence="6">
    <location>
        <begin position="29"/>
        <end position="732"/>
    </location>
</feature>
<evidence type="ECO:0000256" key="6">
    <source>
        <dbReference type="SAM" id="SignalP"/>
    </source>
</evidence>
<feature type="domain" description="Dockerin" evidence="8">
    <location>
        <begin position="671"/>
        <end position="732"/>
    </location>
</feature>
<keyword evidence="4" id="KW-0325">Glycoprotein</keyword>
<dbReference type="CDD" id="cd14256">
    <property type="entry name" value="Dockerin_I"/>
    <property type="match status" value="1"/>
</dbReference>
<dbReference type="AlphaFoldDB" id="A0AAU8A547"/>
<dbReference type="PROSITE" id="PS00018">
    <property type="entry name" value="EF_HAND_1"/>
    <property type="match status" value="2"/>
</dbReference>
<evidence type="ECO:0000259" key="8">
    <source>
        <dbReference type="PROSITE" id="PS51766"/>
    </source>
</evidence>
<dbReference type="PROSITE" id="PS51766">
    <property type="entry name" value="DOCKERIN"/>
    <property type="match status" value="1"/>
</dbReference>
<dbReference type="EMBL" id="CP117826">
    <property type="protein sequence ID" value="XCC61268.1"/>
    <property type="molecule type" value="Genomic_DNA"/>
</dbReference>
<proteinExistence type="predicted"/>
<sequence>MKQGRRRMALLVVIALLVTLAVPMSAMAASEIPNDLKIDAVSVDEGIPATFTVESEGGALPAGLTFQWQVKKGENAAFENVTDGKGDNTASYTTPATTADMNGWEYQCIVSNGIEEATPNPTAKLTVTPNEVPSNEKPQVEVTSEPEDGTQVVDGASVTLTAEITMNPESSRSIQWYVIKQDETGKDLAAEAVSGATGEELVLDPVTAEMNGWKYYCVVINTGYSDPLEGSSKESPITLNVRAKDGRIEIVSNPKSAEVLEGENVMFTIDAAAENGAALSYEWQRSATEKGTYRKVAGSQNAPELTISNVTSDYAGYYRCVVTSGSGEESKTATSAVAQLTVNERSADPTVTPKYETTTTVFEGDPVTLEVEAEITNGDAIAYQWEVKIGGTGSWTPIVGANSAAYTIAADDVQNGNQYRCVVTNADDAEANKAGEDNTVTTLSLQHRELIPEIVAQPENVTVKQGDEANLKLEIQIAPVEEGSTAVYEVQAQRWDPTKTDDTGWINISTARTVDATTNADGKILVNIGTSYFNNWLGTYGTGSYRFQVTTKTSGTETTANGESILSDVAYVTYKRDHYPQITAQPQNTTVSVGGSATFSVEATVEPAARLSYQWYKGSEPIKDATEASYTVKDAAVEMDGAKYYCVVQNDQYKVTTKSYCAVLTVSDEAPVVIPGDVDGNGEITATDLAQLAQALIGERELTGASAEAADMNGDGAITPTDLAQLAQALIA</sequence>
<evidence type="ECO:0000256" key="2">
    <source>
        <dbReference type="ARBA" id="ARBA00023136"/>
    </source>
</evidence>